<proteinExistence type="predicted"/>
<accession>A0A8H5N4J4</accession>
<evidence type="ECO:0000313" key="2">
    <source>
        <dbReference type="Proteomes" id="UP000522262"/>
    </source>
</evidence>
<comment type="caution">
    <text evidence="1">The sequence shown here is derived from an EMBL/GenBank/DDBJ whole genome shotgun (WGS) entry which is preliminary data.</text>
</comment>
<name>A0A8H5N4J4_9HYPO</name>
<reference evidence="1 2" key="1">
    <citation type="submission" date="2020-05" db="EMBL/GenBank/DDBJ databases">
        <title>Identification and distribution of gene clusters putatively required for synthesis of sphingolipid metabolism inhibitors in phylogenetically diverse species of the filamentous fungus Fusarium.</title>
        <authorList>
            <person name="Kim H.-S."/>
            <person name="Busman M."/>
            <person name="Brown D.W."/>
            <person name="Divon H."/>
            <person name="Uhlig S."/>
            <person name="Proctor R.H."/>
        </authorList>
    </citation>
    <scope>NUCLEOTIDE SEQUENCE [LARGE SCALE GENOMIC DNA]</scope>
    <source>
        <strain evidence="1 2">NRRL 53147</strain>
    </source>
</reference>
<protein>
    <submittedName>
        <fullName evidence="1">Uncharacterized protein</fullName>
    </submittedName>
</protein>
<dbReference type="EMBL" id="JAAOAM010000055">
    <property type="protein sequence ID" value="KAF5553326.1"/>
    <property type="molecule type" value="Genomic_DNA"/>
</dbReference>
<evidence type="ECO:0000313" key="1">
    <source>
        <dbReference type="EMBL" id="KAF5553326.1"/>
    </source>
</evidence>
<dbReference type="AlphaFoldDB" id="A0A8H5N4J4"/>
<keyword evidence="2" id="KW-1185">Reference proteome</keyword>
<dbReference type="Proteomes" id="UP000522262">
    <property type="component" value="Unassembled WGS sequence"/>
</dbReference>
<organism evidence="1 2">
    <name type="scientific">Fusarium mexicanum</name>
    <dbReference type="NCBI Taxonomy" id="751941"/>
    <lineage>
        <taxon>Eukaryota</taxon>
        <taxon>Fungi</taxon>
        <taxon>Dikarya</taxon>
        <taxon>Ascomycota</taxon>
        <taxon>Pezizomycotina</taxon>
        <taxon>Sordariomycetes</taxon>
        <taxon>Hypocreomycetidae</taxon>
        <taxon>Hypocreales</taxon>
        <taxon>Nectriaceae</taxon>
        <taxon>Fusarium</taxon>
        <taxon>Fusarium fujikuroi species complex</taxon>
    </lineage>
</organism>
<gene>
    <name evidence="1" type="ORF">FMEXI_2460</name>
</gene>
<sequence>MKPLENITLSDTHDLLQSPAFRRFCVNMFERIVGPSFNENDGWTSFFHLQLQAIANSPCLFLNRLLQAWDKARVIDLDLHPIIDIDDHPEFEGTILNAECIAYAMFSALVDRT</sequence>